<proteinExistence type="predicted"/>
<sequence length="13" mass="1537">MSKKNNKHKYTSA</sequence>
<organism evidence="1">
    <name type="scientific">Arundo donax</name>
    <name type="common">Giant reed</name>
    <name type="synonym">Donax arundinaceus</name>
    <dbReference type="NCBI Taxonomy" id="35708"/>
    <lineage>
        <taxon>Eukaryota</taxon>
        <taxon>Viridiplantae</taxon>
        <taxon>Streptophyta</taxon>
        <taxon>Embryophyta</taxon>
        <taxon>Tracheophyta</taxon>
        <taxon>Spermatophyta</taxon>
        <taxon>Magnoliopsida</taxon>
        <taxon>Liliopsida</taxon>
        <taxon>Poales</taxon>
        <taxon>Poaceae</taxon>
        <taxon>PACMAD clade</taxon>
        <taxon>Arundinoideae</taxon>
        <taxon>Arundineae</taxon>
        <taxon>Arundo</taxon>
    </lineage>
</organism>
<reference evidence="1" key="1">
    <citation type="submission" date="2014-09" db="EMBL/GenBank/DDBJ databases">
        <authorList>
            <person name="Magalhaes I.L.F."/>
            <person name="Oliveira U."/>
            <person name="Santos F.R."/>
            <person name="Vidigal T.H.D.A."/>
            <person name="Brescovit A.D."/>
            <person name="Santos A.J."/>
        </authorList>
    </citation>
    <scope>NUCLEOTIDE SEQUENCE</scope>
    <source>
        <tissue evidence="1">Shoot tissue taken approximately 20 cm above the soil surface</tissue>
    </source>
</reference>
<accession>A0A0A9BY25</accession>
<reference evidence="1" key="2">
    <citation type="journal article" date="2015" name="Data Brief">
        <title>Shoot transcriptome of the giant reed, Arundo donax.</title>
        <authorList>
            <person name="Barrero R.A."/>
            <person name="Guerrero F.D."/>
            <person name="Moolhuijzen P."/>
            <person name="Goolsby J.A."/>
            <person name="Tidwell J."/>
            <person name="Bellgard S.E."/>
            <person name="Bellgard M.I."/>
        </authorList>
    </citation>
    <scope>NUCLEOTIDE SEQUENCE</scope>
    <source>
        <tissue evidence="1">Shoot tissue taken approximately 20 cm above the soil surface</tissue>
    </source>
</reference>
<evidence type="ECO:0000313" key="1">
    <source>
        <dbReference type="EMBL" id="JAD68211.1"/>
    </source>
</evidence>
<protein>
    <submittedName>
        <fullName evidence="1">Uncharacterized protein</fullName>
    </submittedName>
</protein>
<name>A0A0A9BY25_ARUDO</name>
<dbReference type="EMBL" id="GBRH01229684">
    <property type="protein sequence ID" value="JAD68211.1"/>
    <property type="molecule type" value="Transcribed_RNA"/>
</dbReference>